<feature type="region of interest" description="Disordered" evidence="2">
    <location>
        <begin position="157"/>
        <end position="326"/>
    </location>
</feature>
<dbReference type="PANTHER" id="PTHR22545">
    <property type="entry name" value="CENTROSOMAL PROTEIN OF 95 KDA"/>
    <property type="match status" value="1"/>
</dbReference>
<feature type="compositionally biased region" description="Basic and acidic residues" evidence="2">
    <location>
        <begin position="164"/>
        <end position="180"/>
    </location>
</feature>
<dbReference type="InterPro" id="IPR026619">
    <property type="entry name" value="CEP95"/>
</dbReference>
<comment type="caution">
    <text evidence="4">The sequence shown here is derived from an EMBL/GenBank/DDBJ whole genome shotgun (WGS) entry which is preliminary data.</text>
</comment>
<dbReference type="EMBL" id="QEAQ01000176">
    <property type="protein sequence ID" value="TPX54019.1"/>
    <property type="molecule type" value="Genomic_DNA"/>
</dbReference>
<feature type="compositionally biased region" description="Basic and acidic residues" evidence="2">
    <location>
        <begin position="355"/>
        <end position="364"/>
    </location>
</feature>
<keyword evidence="5" id="KW-1185">Reference proteome</keyword>
<feature type="coiled-coil region" evidence="1">
    <location>
        <begin position="667"/>
        <end position="720"/>
    </location>
</feature>
<feature type="compositionally biased region" description="Low complexity" evidence="2">
    <location>
        <begin position="12"/>
        <end position="22"/>
    </location>
</feature>
<feature type="region of interest" description="Disordered" evidence="2">
    <location>
        <begin position="1"/>
        <end position="46"/>
    </location>
</feature>
<dbReference type="AlphaFoldDB" id="A0A507DQM9"/>
<dbReference type="Pfam" id="PF19016">
    <property type="entry name" value="DUF5745"/>
    <property type="match status" value="1"/>
</dbReference>
<sequence>MKHRTTTLTTASISSRGSNNSSPVTHHHHYRRHPHPKSRNGSRDEQPFVDTVNRLLRHLGVPLAVASLKECVPALWVALFEGLFQTRIPNIHRPAPTHASRVHNVQLVLSELSSTVLAGTDLSHIQAAEVVAGAPRAVRCLVEIFAELGALIFEGVGEDDEGDETPRDSAQEEFEKKSGGGEEWEDEEEDDDECDRSFSPSRQRQRRERESRHHRCQTRSSVGHPLRETSSFSTFVSRENNTDEGTEREPTDHDHDHVDEFSDVSAIAKDENTTYDDDYYDYDYERDEPESSQPHHHQQQQQQPSESDITQPRRRRIRSGRDTDVLTDVTDDVEEFLRARRSLNEGYGLDENGDWESHSKDDSRTSASSGGGMSRTRRIAMQKRMMGTPNRSAAPKRRRSLLNVLPTDTPFTKALKRRRLAQLTPRKSPTSPHHRRHHVRRTPLTPTLRRLQQQRRRSARTWVVAESVSPSSDNDDTNRAGGRSSTRTRPALSQAETNLELYRRDIETALPAALASTKVDDRNWTRQVETWTRALDDRLWGRKVRRQRDENEAEATLRPLKQLAKTVGYSLVQNRPPSSRPTLLATQSAHHAQRRRIIAANHRAAEAARIVQRHRTTLKHKDEQLVKHLYDTYTATQRRAIIDARAQTRAHAQLKHTQMKKTQDAKEHFYKTQLDLLKEQLEEAKREESLVLKAQSEEVRKLLRQQKEEAKSHVKKVREKLEVDVNDLVFRELDAWGVEENLAFGYRDR</sequence>
<protein>
    <recommendedName>
        <fullName evidence="3">DUF5745 domain-containing protein</fullName>
    </recommendedName>
</protein>
<evidence type="ECO:0000259" key="3">
    <source>
        <dbReference type="Pfam" id="PF19016"/>
    </source>
</evidence>
<evidence type="ECO:0000256" key="2">
    <source>
        <dbReference type="SAM" id="MobiDB-lite"/>
    </source>
</evidence>
<evidence type="ECO:0000256" key="1">
    <source>
        <dbReference type="SAM" id="Coils"/>
    </source>
</evidence>
<dbReference type="PANTHER" id="PTHR22545:SF0">
    <property type="entry name" value="CENTROSOMAL PROTEIN OF 95 KDA"/>
    <property type="match status" value="1"/>
</dbReference>
<organism evidence="4 5">
    <name type="scientific">Powellomyces hirtus</name>
    <dbReference type="NCBI Taxonomy" id="109895"/>
    <lineage>
        <taxon>Eukaryota</taxon>
        <taxon>Fungi</taxon>
        <taxon>Fungi incertae sedis</taxon>
        <taxon>Chytridiomycota</taxon>
        <taxon>Chytridiomycota incertae sedis</taxon>
        <taxon>Chytridiomycetes</taxon>
        <taxon>Spizellomycetales</taxon>
        <taxon>Powellomycetaceae</taxon>
        <taxon>Powellomyces</taxon>
    </lineage>
</organism>
<feature type="region of interest" description="Disordered" evidence="2">
    <location>
        <begin position="346"/>
        <end position="397"/>
    </location>
</feature>
<feature type="compositionally biased region" description="Basic and acidic residues" evidence="2">
    <location>
        <begin position="245"/>
        <end position="260"/>
    </location>
</feature>
<feature type="compositionally biased region" description="Polar residues" evidence="2">
    <location>
        <begin position="228"/>
        <end position="239"/>
    </location>
</feature>
<evidence type="ECO:0000313" key="4">
    <source>
        <dbReference type="EMBL" id="TPX54019.1"/>
    </source>
</evidence>
<feature type="compositionally biased region" description="Low complexity" evidence="2">
    <location>
        <begin position="442"/>
        <end position="451"/>
    </location>
</feature>
<feature type="compositionally biased region" description="Acidic residues" evidence="2">
    <location>
        <begin position="182"/>
        <end position="194"/>
    </location>
</feature>
<feature type="compositionally biased region" description="Basic residues" evidence="2">
    <location>
        <begin position="432"/>
        <end position="441"/>
    </location>
</feature>
<accession>A0A507DQM9</accession>
<name>A0A507DQM9_9FUNG</name>
<feature type="compositionally biased region" description="Acidic residues" evidence="2">
    <location>
        <begin position="273"/>
        <end position="290"/>
    </location>
</feature>
<reference evidence="4 5" key="1">
    <citation type="journal article" date="2019" name="Sci. Rep.">
        <title>Comparative genomics of chytrid fungi reveal insights into the obligate biotrophic and pathogenic lifestyle of Synchytrium endobioticum.</title>
        <authorList>
            <person name="van de Vossenberg B.T.L.H."/>
            <person name="Warris S."/>
            <person name="Nguyen H.D.T."/>
            <person name="van Gent-Pelzer M.P.E."/>
            <person name="Joly D.L."/>
            <person name="van de Geest H.C."/>
            <person name="Bonants P.J.M."/>
            <person name="Smith D.S."/>
            <person name="Levesque C.A."/>
            <person name="van der Lee T.A.J."/>
        </authorList>
    </citation>
    <scope>NUCLEOTIDE SEQUENCE [LARGE SCALE GENOMIC DNA]</scope>
    <source>
        <strain evidence="4 5">CBS 809.83</strain>
    </source>
</reference>
<feature type="region of interest" description="Disordered" evidence="2">
    <location>
        <begin position="417"/>
        <end position="494"/>
    </location>
</feature>
<dbReference type="InterPro" id="IPR044039">
    <property type="entry name" value="DUF5745"/>
</dbReference>
<evidence type="ECO:0000313" key="5">
    <source>
        <dbReference type="Proteomes" id="UP000318582"/>
    </source>
</evidence>
<dbReference type="Proteomes" id="UP000318582">
    <property type="component" value="Unassembled WGS sequence"/>
</dbReference>
<feature type="compositionally biased region" description="Polar residues" evidence="2">
    <location>
        <begin position="1"/>
        <end position="11"/>
    </location>
</feature>
<feature type="domain" description="DUF5745" evidence="3">
    <location>
        <begin position="88"/>
        <end position="148"/>
    </location>
</feature>
<proteinExistence type="predicted"/>
<feature type="compositionally biased region" description="Basic residues" evidence="2">
    <location>
        <begin position="25"/>
        <end position="40"/>
    </location>
</feature>
<gene>
    <name evidence="4" type="ORF">PhCBS80983_g06076</name>
</gene>
<keyword evidence="1" id="KW-0175">Coiled coil</keyword>
<dbReference type="GO" id="GO:0000922">
    <property type="term" value="C:spindle pole"/>
    <property type="evidence" value="ECO:0007669"/>
    <property type="project" value="InterPro"/>
</dbReference>